<proteinExistence type="predicted"/>
<dbReference type="Proteomes" id="UP001149090">
    <property type="component" value="Unassembled WGS sequence"/>
</dbReference>
<dbReference type="Pfam" id="PF07534">
    <property type="entry name" value="TLD"/>
    <property type="match status" value="1"/>
</dbReference>
<comment type="caution">
    <text evidence="3">The sequence shown here is derived from an EMBL/GenBank/DDBJ whole genome shotgun (WGS) entry which is preliminary data.</text>
</comment>
<feature type="region of interest" description="Disordered" evidence="1">
    <location>
        <begin position="25"/>
        <end position="55"/>
    </location>
</feature>
<feature type="compositionally biased region" description="Basic residues" evidence="1">
    <location>
        <begin position="31"/>
        <end position="44"/>
    </location>
</feature>
<dbReference type="PROSITE" id="PS51886">
    <property type="entry name" value="TLDC"/>
    <property type="match status" value="1"/>
</dbReference>
<dbReference type="OrthoDB" id="27341at2759"/>
<sequence length="174" mass="20359">MKKLKEWIPNEEFFNKMKIGFSLQKDGFSRKKDKSPRKKDKSPRKKDGFPAQKFHSKCDNKGETLVIIQTTDKYIFGGFLEIGFPSGDFRYLKDPNAFIFSLKNPNNNIPQKFKIQEGKEDYAIRYNRNDGPRFDFGATYSLPNGLVHGTDEARNYLAGSFKDWKIEEMEIYFI</sequence>
<evidence type="ECO:0000256" key="1">
    <source>
        <dbReference type="SAM" id="MobiDB-lite"/>
    </source>
</evidence>
<dbReference type="AlphaFoldDB" id="A0A9Q0LXR7"/>
<dbReference type="EMBL" id="JAPDFW010000022">
    <property type="protein sequence ID" value="KAJ5079815.1"/>
    <property type="molecule type" value="Genomic_DNA"/>
</dbReference>
<evidence type="ECO:0000259" key="2">
    <source>
        <dbReference type="PROSITE" id="PS51886"/>
    </source>
</evidence>
<name>A0A9Q0LXR7_ANAIG</name>
<organism evidence="3 4">
    <name type="scientific">Anaeramoeba ignava</name>
    <name type="common">Anaerobic marine amoeba</name>
    <dbReference type="NCBI Taxonomy" id="1746090"/>
    <lineage>
        <taxon>Eukaryota</taxon>
        <taxon>Metamonada</taxon>
        <taxon>Anaeramoebidae</taxon>
        <taxon>Anaeramoeba</taxon>
    </lineage>
</organism>
<evidence type="ECO:0000313" key="4">
    <source>
        <dbReference type="Proteomes" id="UP001149090"/>
    </source>
</evidence>
<feature type="domain" description="TLDc" evidence="2">
    <location>
        <begin position="1"/>
        <end position="174"/>
    </location>
</feature>
<keyword evidence="4" id="KW-1185">Reference proteome</keyword>
<evidence type="ECO:0000313" key="3">
    <source>
        <dbReference type="EMBL" id="KAJ5079815.1"/>
    </source>
</evidence>
<accession>A0A9Q0LXR7</accession>
<dbReference type="InterPro" id="IPR006571">
    <property type="entry name" value="TLDc_dom"/>
</dbReference>
<reference evidence="3" key="1">
    <citation type="submission" date="2022-10" db="EMBL/GenBank/DDBJ databases">
        <title>Novel sulphate-reducing endosymbionts in the free-living metamonad Anaeramoeba.</title>
        <authorList>
            <person name="Jerlstrom-Hultqvist J."/>
            <person name="Cepicka I."/>
            <person name="Gallot-Lavallee L."/>
            <person name="Salas-Leiva D."/>
            <person name="Curtis B.A."/>
            <person name="Zahonova K."/>
            <person name="Pipaliya S."/>
            <person name="Dacks J."/>
            <person name="Roger A.J."/>
        </authorList>
    </citation>
    <scope>NUCLEOTIDE SEQUENCE</scope>
    <source>
        <strain evidence="3">BMAN</strain>
    </source>
</reference>
<protein>
    <recommendedName>
        <fullName evidence="2">TLDc domain-containing protein</fullName>
    </recommendedName>
</protein>
<gene>
    <name evidence="3" type="ORF">M0811_04128</name>
</gene>